<sequence length="497" mass="53759">MFESPVSSPATSSASLLDDHVFSLAFLRPRLFQGFAGRLADAVELAGHLDLDLLLPFLSFVSFILRTYVIVVDPPAPVVPFASVAPESSLFSSAPLAKPRTGALFVPSAGESSLALAKNRFHPASRSVASLLAAHAAEERRREGRKAREKKAAAERVGARAARGASPEIDAAWRKFGRGSGLQLDLRACAQEAKDGDEEDDARRGAFTCWVQLVKQLNLRLLRVDPEARSHPWLPSARRSETYAEANDARGFSGDSASLSGGCDADRPLDTATPGILVQNALRITGGKPAEKIKEEGAARRLHAALLNELQAVARQFPYAVPSFVFDYLRAASLPSDPVEALGQLLRDGRLGDACNLVKHHSRFQLKSSFSLASEGSLTDWLASLPPTERSAAFRMTFLALGFPLVLQLHARLEDLVCSPRTSQCSVSNQQAQRREEDERETAVRLLQDVGRILADYQKASRMVDYDAASLTALALRPPPSFSCSCSSALSTSSRVV</sequence>
<dbReference type="EMBL" id="AEXC02000591">
    <property type="protein sequence ID" value="KFH16412.1"/>
    <property type="molecule type" value="Genomic_DNA"/>
</dbReference>
<organism evidence="2 3">
    <name type="scientific">Toxoplasma gondii MAS</name>
    <dbReference type="NCBI Taxonomy" id="943118"/>
    <lineage>
        <taxon>Eukaryota</taxon>
        <taxon>Sar</taxon>
        <taxon>Alveolata</taxon>
        <taxon>Apicomplexa</taxon>
        <taxon>Conoidasida</taxon>
        <taxon>Coccidia</taxon>
        <taxon>Eucoccidiorida</taxon>
        <taxon>Eimeriorina</taxon>
        <taxon>Sarcocystidae</taxon>
        <taxon>Toxoplasma</taxon>
    </lineage>
</organism>
<evidence type="ECO:0000313" key="2">
    <source>
        <dbReference type="EMBL" id="KFH16412.1"/>
    </source>
</evidence>
<comment type="caution">
    <text evidence="2">The sequence shown here is derived from an EMBL/GenBank/DDBJ whole genome shotgun (WGS) entry which is preliminary data.</text>
</comment>
<dbReference type="AlphaFoldDB" id="A0A086QUY0"/>
<dbReference type="VEuPathDB" id="ToxoDB:TGMAS_214600B"/>
<feature type="region of interest" description="Disordered" evidence="1">
    <location>
        <begin position="139"/>
        <end position="161"/>
    </location>
</feature>
<reference evidence="2 3" key="1">
    <citation type="submission" date="2014-04" db="EMBL/GenBank/DDBJ databases">
        <authorList>
            <person name="Sibley D."/>
            <person name="Venepally P."/>
            <person name="Karamycheva S."/>
            <person name="Hadjithomas M."/>
            <person name="Khan A."/>
            <person name="Brunk B."/>
            <person name="Roos D."/>
            <person name="Caler E."/>
            <person name="Lorenzi H."/>
        </authorList>
    </citation>
    <scope>NUCLEOTIDE SEQUENCE [LARGE SCALE GENOMIC DNA]</scope>
    <source>
        <strain evidence="2 3">MAS</strain>
    </source>
</reference>
<evidence type="ECO:0000256" key="1">
    <source>
        <dbReference type="SAM" id="MobiDB-lite"/>
    </source>
</evidence>
<dbReference type="Proteomes" id="UP000028821">
    <property type="component" value="Unassembled WGS sequence"/>
</dbReference>
<name>A0A086QUY0_TOXGO</name>
<evidence type="ECO:0000313" key="3">
    <source>
        <dbReference type="Proteomes" id="UP000028821"/>
    </source>
</evidence>
<proteinExistence type="predicted"/>
<accession>A0A086QUY0</accession>
<gene>
    <name evidence="2" type="ORF">TGMAS_214600B</name>
</gene>
<protein>
    <submittedName>
        <fullName evidence="2">Uncharacterized protein</fullName>
    </submittedName>
</protein>